<dbReference type="InterPro" id="IPR003737">
    <property type="entry name" value="GlcNAc_PI_deacetylase-related"/>
</dbReference>
<feature type="compositionally biased region" description="Pro residues" evidence="3">
    <location>
        <begin position="270"/>
        <end position="283"/>
    </location>
</feature>
<sequence length="283" mass="31211">MPRIRARAVLLLAALGLALFVLYGPLPSPSLPFPHPTGTAVLLTAHPDDESMFFAPTLLSLVSAGWEVWVLCLSVGDAEGLGGVRRGELADAAEVMGLGRERVQVVDDPRLPDSMTTSWEPEPILEHLHSFLKTHENITLLLTFDERGVSGHVNHASLPLALLSSQSPSHSTAESQQQLPPSYMLLSSPLTPKFIALFAWFVPLHSSPTARLSLSIEQYAQAVRAMLAHRSQMLWFRWLYVAFSRYMWVNEWVPLSALSAAATSTTPRPSEQPKPPQEPIREL</sequence>
<dbReference type="GO" id="GO:0006506">
    <property type="term" value="P:GPI anchor biosynthetic process"/>
    <property type="evidence" value="ECO:0007669"/>
    <property type="project" value="UniProtKB-UniPathway"/>
</dbReference>
<dbReference type="GO" id="GO:0005783">
    <property type="term" value="C:endoplasmic reticulum"/>
    <property type="evidence" value="ECO:0007669"/>
    <property type="project" value="TreeGrafter"/>
</dbReference>
<organism evidence="4 5">
    <name type="scientific">Calocera cornea HHB12733</name>
    <dbReference type="NCBI Taxonomy" id="1353952"/>
    <lineage>
        <taxon>Eukaryota</taxon>
        <taxon>Fungi</taxon>
        <taxon>Dikarya</taxon>
        <taxon>Basidiomycota</taxon>
        <taxon>Agaricomycotina</taxon>
        <taxon>Dacrymycetes</taxon>
        <taxon>Dacrymycetales</taxon>
        <taxon>Dacrymycetaceae</taxon>
        <taxon>Calocera</taxon>
    </lineage>
</organism>
<dbReference type="GO" id="GO:0016020">
    <property type="term" value="C:membrane"/>
    <property type="evidence" value="ECO:0007669"/>
    <property type="project" value="GOC"/>
</dbReference>
<dbReference type="EC" id="3.5.1.89" evidence="2"/>
<proteinExistence type="inferred from homology"/>
<dbReference type="Pfam" id="PF02585">
    <property type="entry name" value="PIG-L"/>
    <property type="match status" value="1"/>
</dbReference>
<dbReference type="PANTHER" id="PTHR12993">
    <property type="entry name" value="N-ACETYLGLUCOSAMINYL-PHOSPHATIDYLINOSITOL DE-N-ACETYLASE-RELATED"/>
    <property type="match status" value="1"/>
</dbReference>
<dbReference type="InterPro" id="IPR024078">
    <property type="entry name" value="LmbE-like_dom_sf"/>
</dbReference>
<reference evidence="4 5" key="1">
    <citation type="journal article" date="2016" name="Mol. Biol. Evol.">
        <title>Comparative Genomics of Early-Diverging Mushroom-Forming Fungi Provides Insights into the Origins of Lignocellulose Decay Capabilities.</title>
        <authorList>
            <person name="Nagy L.G."/>
            <person name="Riley R."/>
            <person name="Tritt A."/>
            <person name="Adam C."/>
            <person name="Daum C."/>
            <person name="Floudas D."/>
            <person name="Sun H."/>
            <person name="Yadav J.S."/>
            <person name="Pangilinan J."/>
            <person name="Larsson K.H."/>
            <person name="Matsuura K."/>
            <person name="Barry K."/>
            <person name="Labutti K."/>
            <person name="Kuo R."/>
            <person name="Ohm R.A."/>
            <person name="Bhattacharya S.S."/>
            <person name="Shirouzu T."/>
            <person name="Yoshinaga Y."/>
            <person name="Martin F.M."/>
            <person name="Grigoriev I.V."/>
            <person name="Hibbett D.S."/>
        </authorList>
    </citation>
    <scope>NUCLEOTIDE SEQUENCE [LARGE SCALE GENOMIC DNA]</scope>
    <source>
        <strain evidence="4 5">HHB12733</strain>
    </source>
</reference>
<dbReference type="UniPathway" id="UPA00196"/>
<accession>A0A165F669</accession>
<dbReference type="STRING" id="1353952.A0A165F669"/>
<evidence type="ECO:0000313" key="5">
    <source>
        <dbReference type="Proteomes" id="UP000076842"/>
    </source>
</evidence>
<evidence type="ECO:0000256" key="3">
    <source>
        <dbReference type="SAM" id="MobiDB-lite"/>
    </source>
</evidence>
<evidence type="ECO:0000256" key="2">
    <source>
        <dbReference type="ARBA" id="ARBA00012176"/>
    </source>
</evidence>
<dbReference type="EMBL" id="KV423980">
    <property type="protein sequence ID" value="KZT56270.1"/>
    <property type="molecule type" value="Genomic_DNA"/>
</dbReference>
<dbReference type="InParanoid" id="A0A165F669"/>
<protein>
    <recommendedName>
        <fullName evidence="2">N-acetylglucosaminylphosphatidylinositol deacetylase</fullName>
        <ecNumber evidence="2">3.5.1.89</ecNumber>
    </recommendedName>
</protein>
<dbReference type="SUPFAM" id="SSF102588">
    <property type="entry name" value="LmbE-like"/>
    <property type="match status" value="1"/>
</dbReference>
<dbReference type="PANTHER" id="PTHR12993:SF11">
    <property type="entry name" value="N-ACETYLGLUCOSAMINYL-PHOSPHATIDYLINOSITOL DE-N-ACETYLASE"/>
    <property type="match status" value="1"/>
</dbReference>
<feature type="region of interest" description="Disordered" evidence="3">
    <location>
        <begin position="263"/>
        <end position="283"/>
    </location>
</feature>
<evidence type="ECO:0000313" key="4">
    <source>
        <dbReference type="EMBL" id="KZT56270.1"/>
    </source>
</evidence>
<dbReference type="OrthoDB" id="440160at2759"/>
<comment type="similarity">
    <text evidence="1">Belongs to the PIGL family.</text>
</comment>
<dbReference type="Proteomes" id="UP000076842">
    <property type="component" value="Unassembled WGS sequence"/>
</dbReference>
<dbReference type="Gene3D" id="3.40.50.10320">
    <property type="entry name" value="LmbE-like"/>
    <property type="match status" value="1"/>
</dbReference>
<gene>
    <name evidence="4" type="ORF">CALCODRAFT_509548</name>
</gene>
<dbReference type="AlphaFoldDB" id="A0A165F669"/>
<dbReference type="FunCoup" id="A0A165F669">
    <property type="interactions" value="245"/>
</dbReference>
<dbReference type="GO" id="GO:0000225">
    <property type="term" value="F:N-acetylglucosaminylphosphatidylinositol deacetylase activity"/>
    <property type="evidence" value="ECO:0007669"/>
    <property type="project" value="UniProtKB-EC"/>
</dbReference>
<name>A0A165F669_9BASI</name>
<evidence type="ECO:0000256" key="1">
    <source>
        <dbReference type="ARBA" id="ARBA00006066"/>
    </source>
</evidence>
<keyword evidence="5" id="KW-1185">Reference proteome</keyword>